<dbReference type="GO" id="GO:0005886">
    <property type="term" value="C:plasma membrane"/>
    <property type="evidence" value="ECO:0007669"/>
    <property type="project" value="UniProtKB-SubCell"/>
</dbReference>
<reference evidence="9 10" key="1">
    <citation type="submission" date="2017-03" db="EMBL/GenBank/DDBJ databases">
        <title>WGS assembly of Porphyra umbilicalis.</title>
        <authorList>
            <person name="Brawley S.H."/>
            <person name="Blouin N.A."/>
            <person name="Ficko-Blean E."/>
            <person name="Wheeler G.L."/>
            <person name="Lohr M."/>
            <person name="Goodson H.V."/>
            <person name="Jenkins J.W."/>
            <person name="Blaby-Haas C.E."/>
            <person name="Helliwell K.E."/>
            <person name="Chan C."/>
            <person name="Marriage T."/>
            <person name="Bhattacharya D."/>
            <person name="Klein A.S."/>
            <person name="Badis Y."/>
            <person name="Brodie J."/>
            <person name="Cao Y."/>
            <person name="Collen J."/>
            <person name="Dittami S.M."/>
            <person name="Gachon C.M."/>
            <person name="Green B.R."/>
            <person name="Karpowicz S."/>
            <person name="Kim J.W."/>
            <person name="Kudahl U."/>
            <person name="Lin S."/>
            <person name="Michel G."/>
            <person name="Mittag M."/>
            <person name="Olson B.J."/>
            <person name="Pangilinan J."/>
            <person name="Peng Y."/>
            <person name="Qiu H."/>
            <person name="Shu S."/>
            <person name="Singer J.T."/>
            <person name="Smith A.G."/>
            <person name="Sprecher B.N."/>
            <person name="Wagner V."/>
            <person name="Wang W."/>
            <person name="Wang Z.-Y."/>
            <person name="Yan J."/>
            <person name="Yarish C."/>
            <person name="Zoeuner-Riek S."/>
            <person name="Zhuang Y."/>
            <person name="Zou Y."/>
            <person name="Lindquist E.A."/>
            <person name="Grimwood J."/>
            <person name="Barry K."/>
            <person name="Rokhsar D.S."/>
            <person name="Schmutz J."/>
            <person name="Stiller J.W."/>
            <person name="Grossman A.R."/>
            <person name="Prochnik S.E."/>
        </authorList>
    </citation>
    <scope>NUCLEOTIDE SEQUENCE [LARGE SCALE GENOMIC DNA]</scope>
    <source>
        <strain evidence="9">4086291</strain>
    </source>
</reference>
<keyword evidence="3" id="KW-1003">Cell membrane</keyword>
<keyword evidence="10" id="KW-1185">Reference proteome</keyword>
<evidence type="ECO:0000259" key="8">
    <source>
        <dbReference type="Pfam" id="PF21088"/>
    </source>
</evidence>
<dbReference type="Gene3D" id="1.10.287.1260">
    <property type="match status" value="1"/>
</dbReference>
<protein>
    <recommendedName>
        <fullName evidence="11">Mechanosensitive ion channel protein MscS</fullName>
    </recommendedName>
</protein>
<feature type="domain" description="Mechanosensitive ion channel MscS" evidence="7">
    <location>
        <begin position="228"/>
        <end position="300"/>
    </location>
</feature>
<dbReference type="Gene3D" id="2.30.30.60">
    <property type="match status" value="1"/>
</dbReference>
<dbReference type="SUPFAM" id="SSF50182">
    <property type="entry name" value="Sm-like ribonucleoproteins"/>
    <property type="match status" value="1"/>
</dbReference>
<evidence type="ECO:0000256" key="2">
    <source>
        <dbReference type="ARBA" id="ARBA00008017"/>
    </source>
</evidence>
<dbReference type="Pfam" id="PF00924">
    <property type="entry name" value="MS_channel_2nd"/>
    <property type="match status" value="1"/>
</dbReference>
<dbReference type="EMBL" id="KV920682">
    <property type="protein sequence ID" value="OSX68349.1"/>
    <property type="molecule type" value="Genomic_DNA"/>
</dbReference>
<dbReference type="InterPro" id="IPR011066">
    <property type="entry name" value="MscS_channel_C_sf"/>
</dbReference>
<dbReference type="PANTHER" id="PTHR30566:SF5">
    <property type="entry name" value="MECHANOSENSITIVE ION CHANNEL PROTEIN 1, MITOCHONDRIAL-RELATED"/>
    <property type="match status" value="1"/>
</dbReference>
<feature type="domain" description="Mechanosensitive ion channel transmembrane helices 2/3" evidence="8">
    <location>
        <begin position="189"/>
        <end position="226"/>
    </location>
</feature>
<dbReference type="InterPro" id="IPR049142">
    <property type="entry name" value="MS_channel_1st"/>
</dbReference>
<dbReference type="PANTHER" id="PTHR30566">
    <property type="entry name" value="YNAI-RELATED MECHANOSENSITIVE ION CHANNEL"/>
    <property type="match status" value="1"/>
</dbReference>
<feature type="non-terminal residue" evidence="9">
    <location>
        <position position="409"/>
    </location>
</feature>
<dbReference type="InterPro" id="IPR006685">
    <property type="entry name" value="MscS_channel_2nd"/>
</dbReference>
<keyword evidence="4" id="KW-0812">Transmembrane</keyword>
<evidence type="ECO:0008006" key="11">
    <source>
        <dbReference type="Google" id="ProtNLM"/>
    </source>
</evidence>
<dbReference type="InterPro" id="IPR010920">
    <property type="entry name" value="LSM_dom_sf"/>
</dbReference>
<dbReference type="SUPFAM" id="SSF82861">
    <property type="entry name" value="Mechanosensitive channel protein MscS (YggB), transmembrane region"/>
    <property type="match status" value="1"/>
</dbReference>
<proteinExistence type="inferred from homology"/>
<comment type="similarity">
    <text evidence="2">Belongs to the MscS (TC 1.A.23) family.</text>
</comment>
<organism evidence="9 10">
    <name type="scientific">Porphyra umbilicalis</name>
    <name type="common">Purple laver</name>
    <name type="synonym">Red alga</name>
    <dbReference type="NCBI Taxonomy" id="2786"/>
    <lineage>
        <taxon>Eukaryota</taxon>
        <taxon>Rhodophyta</taxon>
        <taxon>Bangiophyceae</taxon>
        <taxon>Bangiales</taxon>
        <taxon>Bangiaceae</taxon>
        <taxon>Porphyra</taxon>
    </lineage>
</organism>
<evidence type="ECO:0000313" key="10">
    <source>
        <dbReference type="Proteomes" id="UP000218209"/>
    </source>
</evidence>
<name>A0A1X6NIA5_PORUM</name>
<dbReference type="InterPro" id="IPR006686">
    <property type="entry name" value="MscS_channel_CS"/>
</dbReference>
<dbReference type="Pfam" id="PF21088">
    <property type="entry name" value="MS_channel_1st"/>
    <property type="match status" value="1"/>
</dbReference>
<evidence type="ECO:0000256" key="3">
    <source>
        <dbReference type="ARBA" id="ARBA00022475"/>
    </source>
</evidence>
<evidence type="ECO:0000256" key="6">
    <source>
        <dbReference type="ARBA" id="ARBA00023136"/>
    </source>
</evidence>
<comment type="subcellular location">
    <subcellularLocation>
        <location evidence="1">Cell membrane</location>
        <topology evidence="1">Multi-pass membrane protein</topology>
    </subcellularLocation>
</comment>
<dbReference type="GO" id="GO:0055085">
    <property type="term" value="P:transmembrane transport"/>
    <property type="evidence" value="ECO:0007669"/>
    <property type="project" value="InterPro"/>
</dbReference>
<gene>
    <name evidence="9" type="ORF">BU14_2956s0001</name>
</gene>
<dbReference type="InterPro" id="IPR023408">
    <property type="entry name" value="MscS_beta-dom_sf"/>
</dbReference>
<evidence type="ECO:0000313" key="9">
    <source>
        <dbReference type="EMBL" id="OSX68349.1"/>
    </source>
</evidence>
<accession>A0A1X6NIA5</accession>
<feature type="non-terminal residue" evidence="9">
    <location>
        <position position="1"/>
    </location>
</feature>
<evidence type="ECO:0000256" key="1">
    <source>
        <dbReference type="ARBA" id="ARBA00004651"/>
    </source>
</evidence>
<dbReference type="Proteomes" id="UP000218209">
    <property type="component" value="Unassembled WGS sequence"/>
</dbReference>
<dbReference type="InterPro" id="IPR011014">
    <property type="entry name" value="MscS_channel_TM-2"/>
</dbReference>
<evidence type="ECO:0000256" key="4">
    <source>
        <dbReference type="ARBA" id="ARBA00022692"/>
    </source>
</evidence>
<sequence>GVGTAAGGGTPLSGATPKRTGVRRVIAVLGDRRADATKFLSETRIASVGARLPTQREAVLFLWETALVAALLALLRSGVHRILRWVHNRLEATRPSGARVPYETSVFECMQRPLEFLAIFTVGASTAEALSRPLAATGLLRYIRAVRELGIIFAATWFLLRWIDRIRARFAADKRVDKAQVAAISRMATVGTAATAILISLDTLGINIQTVLAFGGIGGVAIGFAGRDVISNVFSGFMIYATRPFTVGEWVRSIEAGTPGVDGTVEHIGWYLTRIRTWDKRPLYIPNSRFSTMILENPSRMSNRRVLHTLHLRIEDMGAVRTVLAAIQNMLQQHPDLDPRQHRMVYIDSFDTFSVCLWLSCYTKSVFLYDFRRVQQDVLLQAYDIVRSCGARLATVTTRDVRDGTDPDA</sequence>
<evidence type="ECO:0000259" key="7">
    <source>
        <dbReference type="Pfam" id="PF00924"/>
    </source>
</evidence>
<dbReference type="SUPFAM" id="SSF82689">
    <property type="entry name" value="Mechanosensitive channel protein MscS (YggB), C-terminal domain"/>
    <property type="match status" value="1"/>
</dbReference>
<keyword evidence="6" id="KW-0472">Membrane</keyword>
<dbReference type="PROSITE" id="PS01246">
    <property type="entry name" value="UPF0003"/>
    <property type="match status" value="1"/>
</dbReference>
<keyword evidence="5" id="KW-1133">Transmembrane helix</keyword>
<dbReference type="OrthoDB" id="431980at2759"/>
<evidence type="ECO:0000256" key="5">
    <source>
        <dbReference type="ARBA" id="ARBA00022989"/>
    </source>
</evidence>
<dbReference type="AlphaFoldDB" id="A0A1X6NIA5"/>